<comment type="caution">
    <text evidence="2">The sequence shown here is derived from an EMBL/GenBank/DDBJ whole genome shotgun (WGS) entry which is preliminary data.</text>
</comment>
<dbReference type="GO" id="GO:0055085">
    <property type="term" value="P:transmembrane transport"/>
    <property type="evidence" value="ECO:0007669"/>
    <property type="project" value="InterPro"/>
</dbReference>
<organism evidence="2 3">
    <name type="scientific">Flavobacterium limicola</name>
    <dbReference type="NCBI Taxonomy" id="180441"/>
    <lineage>
        <taxon>Bacteria</taxon>
        <taxon>Pseudomonadati</taxon>
        <taxon>Bacteroidota</taxon>
        <taxon>Flavobacteriia</taxon>
        <taxon>Flavobacteriales</taxon>
        <taxon>Flavobacteriaceae</taxon>
        <taxon>Flavobacterium</taxon>
    </lineage>
</organism>
<dbReference type="Proteomes" id="UP000280091">
    <property type="component" value="Unassembled WGS sequence"/>
</dbReference>
<name>A0A495S5F7_9FLAO</name>
<dbReference type="AlphaFoldDB" id="A0A495S5F7"/>
<dbReference type="SUPFAM" id="SSF74653">
    <property type="entry name" value="TolA/TonB C-terminal domain"/>
    <property type="match status" value="1"/>
</dbReference>
<dbReference type="Pfam" id="PF03544">
    <property type="entry name" value="TonB_C"/>
    <property type="match status" value="1"/>
</dbReference>
<reference evidence="2 3" key="1">
    <citation type="submission" date="2018-10" db="EMBL/GenBank/DDBJ databases">
        <title>Genomic Encyclopedia of Archaeal and Bacterial Type Strains, Phase II (KMG-II): from individual species to whole genera.</title>
        <authorList>
            <person name="Goeker M."/>
        </authorList>
    </citation>
    <scope>NUCLEOTIDE SEQUENCE [LARGE SCALE GENOMIC DNA]</scope>
    <source>
        <strain evidence="2 3">DSM 15094</strain>
    </source>
</reference>
<sequence>MKNDLSKLFFLHLKKIFVMYLKSISIICFFIFQFSTAQNGDVYNNNLYDYQTVEYQPQYAGGFKEFLKYISRNYRAPEVEGLSGVLKIDFVIETNGTISSVKIINEVGEGAGDEAVRVLLKCPNWSPGQQNGKKVRVIYHNFPITIRN</sequence>
<protein>
    <submittedName>
        <fullName evidence="2">TonB-like protein</fullName>
    </submittedName>
</protein>
<dbReference type="InterPro" id="IPR037682">
    <property type="entry name" value="TonB_C"/>
</dbReference>
<dbReference type="PROSITE" id="PS52015">
    <property type="entry name" value="TONB_CTD"/>
    <property type="match status" value="1"/>
</dbReference>
<evidence type="ECO:0000313" key="3">
    <source>
        <dbReference type="Proteomes" id="UP000280091"/>
    </source>
</evidence>
<accession>A0A495S5F7</accession>
<proteinExistence type="predicted"/>
<dbReference type="Gene3D" id="3.30.1150.10">
    <property type="match status" value="1"/>
</dbReference>
<evidence type="ECO:0000259" key="1">
    <source>
        <dbReference type="PROSITE" id="PS52015"/>
    </source>
</evidence>
<evidence type="ECO:0000313" key="2">
    <source>
        <dbReference type="EMBL" id="RKS94406.1"/>
    </source>
</evidence>
<gene>
    <name evidence="2" type="ORF">BC952_0007</name>
</gene>
<feature type="domain" description="TonB C-terminal" evidence="1">
    <location>
        <begin position="58"/>
        <end position="148"/>
    </location>
</feature>
<keyword evidence="3" id="KW-1185">Reference proteome</keyword>
<dbReference type="EMBL" id="RBXA01000001">
    <property type="protein sequence ID" value="RKS94406.1"/>
    <property type="molecule type" value="Genomic_DNA"/>
</dbReference>